<dbReference type="Gene3D" id="3.30.160.60">
    <property type="entry name" value="Classic Zinc Finger"/>
    <property type="match status" value="1"/>
</dbReference>
<dbReference type="PROSITE" id="PS00518">
    <property type="entry name" value="ZF_RING_1"/>
    <property type="match status" value="1"/>
</dbReference>
<dbReference type="InterPro" id="IPR003877">
    <property type="entry name" value="SPRY_dom"/>
</dbReference>
<evidence type="ECO:0000256" key="1">
    <source>
        <dbReference type="ARBA" id="ARBA00022588"/>
    </source>
</evidence>
<dbReference type="PROSITE" id="PS50089">
    <property type="entry name" value="ZF_RING_2"/>
    <property type="match status" value="1"/>
</dbReference>
<dbReference type="SMART" id="SM00336">
    <property type="entry name" value="BBOX"/>
    <property type="match status" value="1"/>
</dbReference>
<evidence type="ECO:0000313" key="11">
    <source>
        <dbReference type="EMBL" id="CAF97697.1"/>
    </source>
</evidence>
<dbReference type="GO" id="GO:0045087">
    <property type="term" value="P:innate immune response"/>
    <property type="evidence" value="ECO:0007669"/>
    <property type="project" value="UniProtKB-KW"/>
</dbReference>
<evidence type="ECO:0000256" key="3">
    <source>
        <dbReference type="ARBA" id="ARBA00022771"/>
    </source>
</evidence>
<comment type="caution">
    <text evidence="11">The sequence shown here is derived from an EMBL/GenBank/DDBJ whole genome shotgun (WGS) entry which is preliminary data.</text>
</comment>
<dbReference type="Pfam" id="PF00643">
    <property type="entry name" value="zf-B_box"/>
    <property type="match status" value="1"/>
</dbReference>
<dbReference type="InterPro" id="IPR003879">
    <property type="entry name" value="Butyrophylin_SPRY"/>
</dbReference>
<dbReference type="GO" id="GO:0008270">
    <property type="term" value="F:zinc ion binding"/>
    <property type="evidence" value="ECO:0007669"/>
    <property type="project" value="UniProtKB-KW"/>
</dbReference>
<dbReference type="InterPro" id="IPR006574">
    <property type="entry name" value="PRY"/>
</dbReference>
<dbReference type="PRINTS" id="PR00007">
    <property type="entry name" value="COMPLEMNTC1Q"/>
</dbReference>
<dbReference type="OrthoDB" id="6105938at2759"/>
<keyword evidence="1" id="KW-0399">Innate immunity</keyword>
<dbReference type="EMBL" id="CAAE01014542">
    <property type="protein sequence ID" value="CAF97697.1"/>
    <property type="molecule type" value="Genomic_DNA"/>
</dbReference>
<dbReference type="Gene3D" id="2.60.120.40">
    <property type="match status" value="1"/>
</dbReference>
<feature type="domain" description="B box-type" evidence="8">
    <location>
        <begin position="114"/>
        <end position="155"/>
    </location>
</feature>
<evidence type="ECO:0000259" key="7">
    <source>
        <dbReference type="PROSITE" id="PS50089"/>
    </source>
</evidence>
<dbReference type="PANTHER" id="PTHR25465">
    <property type="entry name" value="B-BOX DOMAIN CONTAINING"/>
    <property type="match status" value="1"/>
</dbReference>
<dbReference type="InterPro" id="IPR013083">
    <property type="entry name" value="Znf_RING/FYVE/PHD"/>
</dbReference>
<dbReference type="GO" id="GO:0005737">
    <property type="term" value="C:cytoplasm"/>
    <property type="evidence" value="ECO:0007669"/>
    <property type="project" value="UniProtKB-ARBA"/>
</dbReference>
<dbReference type="PRINTS" id="PR01407">
    <property type="entry name" value="BUTYPHLNCDUF"/>
</dbReference>
<protein>
    <submittedName>
        <fullName evidence="11">(spotted green pufferfish) hypothetical protein</fullName>
    </submittedName>
</protein>
<evidence type="ECO:0000256" key="6">
    <source>
        <dbReference type="PROSITE-ProRule" id="PRU00024"/>
    </source>
</evidence>
<dbReference type="Gene3D" id="3.30.40.10">
    <property type="entry name" value="Zinc/RING finger domain, C3HC4 (zinc finger)"/>
    <property type="match status" value="1"/>
</dbReference>
<dbReference type="InterPro" id="IPR000315">
    <property type="entry name" value="Znf_B-box"/>
</dbReference>
<dbReference type="PROSITE" id="PS50188">
    <property type="entry name" value="B302_SPRY"/>
    <property type="match status" value="1"/>
</dbReference>
<feature type="domain" description="C1q" evidence="10">
    <location>
        <begin position="660"/>
        <end position="724"/>
    </location>
</feature>
<reference evidence="11" key="2">
    <citation type="submission" date="2004-02" db="EMBL/GenBank/DDBJ databases">
        <authorList>
            <consortium name="Genoscope"/>
            <consortium name="Whitehead Institute Centre for Genome Research"/>
        </authorList>
    </citation>
    <scope>NUCLEOTIDE SEQUENCE</scope>
</reference>
<organism evidence="11">
    <name type="scientific">Tetraodon nigroviridis</name>
    <name type="common">Spotted green pufferfish</name>
    <name type="synonym">Chelonodon nigroviridis</name>
    <dbReference type="NCBI Taxonomy" id="99883"/>
    <lineage>
        <taxon>Eukaryota</taxon>
        <taxon>Metazoa</taxon>
        <taxon>Chordata</taxon>
        <taxon>Craniata</taxon>
        <taxon>Vertebrata</taxon>
        <taxon>Euteleostomi</taxon>
        <taxon>Actinopterygii</taxon>
        <taxon>Neopterygii</taxon>
        <taxon>Teleostei</taxon>
        <taxon>Neoteleostei</taxon>
        <taxon>Acanthomorphata</taxon>
        <taxon>Eupercaria</taxon>
        <taxon>Tetraodontiformes</taxon>
        <taxon>Tetradontoidea</taxon>
        <taxon>Tetraodontidae</taxon>
        <taxon>Tetraodon</taxon>
    </lineage>
</organism>
<dbReference type="InterPro" id="IPR001841">
    <property type="entry name" value="Znf_RING"/>
</dbReference>
<dbReference type="InterPro" id="IPR017907">
    <property type="entry name" value="Znf_RING_CS"/>
</dbReference>
<dbReference type="PANTHER" id="PTHR25465:SF73">
    <property type="entry name" value="E3 UBIQUITIN_ISG15 LIGASE TRIM25 ISOFORM X1"/>
    <property type="match status" value="1"/>
</dbReference>
<dbReference type="InterPro" id="IPR027370">
    <property type="entry name" value="Znf-RING_euk"/>
</dbReference>
<dbReference type="SMART" id="SM00589">
    <property type="entry name" value="PRY"/>
    <property type="match status" value="1"/>
</dbReference>
<dbReference type="InterPro" id="IPR008983">
    <property type="entry name" value="Tumour_necrosis_fac-like_dom"/>
</dbReference>
<accession>Q4SNT5</accession>
<feature type="domain" description="B30.2/SPRY" evidence="9">
    <location>
        <begin position="390"/>
        <end position="599"/>
    </location>
</feature>
<evidence type="ECO:0000256" key="5">
    <source>
        <dbReference type="ARBA" id="ARBA00022859"/>
    </source>
</evidence>
<dbReference type="SUPFAM" id="SSF57850">
    <property type="entry name" value="RING/U-box"/>
    <property type="match status" value="1"/>
</dbReference>
<dbReference type="KEGG" id="tng:GSTEN00015135G001"/>
<gene>
    <name evidence="11" type="ORF">GSTENG00015135001</name>
</gene>
<dbReference type="SUPFAM" id="SSF49899">
    <property type="entry name" value="Concanavalin A-like lectins/glucanases"/>
    <property type="match status" value="1"/>
</dbReference>
<keyword evidence="2" id="KW-0479">Metal-binding</keyword>
<sequence length="724" mass="80821">MASLELELTCSVCRDVFSQAHPLPCGHSLCPACVREAWSRPAEGRSGFVCPQCQEERGEVPCDCCPADAGQGEPALALKTCLRCEVSLCADHLQPHLDRPAFSSHLLVDPLGDLSHRRCPEHGEILRYYCAEDRLYVCGDCLLEGGHAQHNVKALRQVEEELKWTPQVILQALLGKADEKLKDGEKVLAEFENIDSTAANFSGPSPKVDAALSGPRRGDPGWAQPCVTNQLTVDSLKRDDSQVARLGSDLQLQVQNLVLALRDITRKEREQLLERVKEDCSRVREDMSQTLSIQHYLASLLAETDPFLLIWVGTWCKTLSLLPAFHPSLLTLLSSENWLVTCRSFFFSQAFQSDDTKLLADLNSPLFVPDPISLDRKHILEDVEHKYRDFITAALRCLTELKRELLTSPLTLDPNTAHPLLSISHDLRSAVRVHQRLPLTAHPERFDHWPQVLTVQTFSSGTHYWELEAEGFWDIGVCYRSIGRKGKEGNAFGINKVATNAGHVHVVSWSLTQQHDRKLAAWHNRRKTRLSHQMAGNRVGVAVDYGAGTITFSEFIHRTREEKKHAYRKPVTFDLSMLVMVLLLWGAMEARGQNDTDPIILEGKCLVVCDSTPSSEPAGNALGMSVRSGSGRVAFSVSRQTNHEPTDMSNRTMIIYFDNVSLMLNGWPMFSAFAGDQDVTREAATNAGLVIMEKGDKAFLKLERGNLMGGWKYSTFSGFLVFPL</sequence>
<keyword evidence="3 6" id="KW-0863">Zinc-finger</keyword>
<dbReference type="InterPro" id="IPR013320">
    <property type="entry name" value="ConA-like_dom_sf"/>
</dbReference>
<dbReference type="InterPro" id="IPR043136">
    <property type="entry name" value="B30.2/SPRY_sf"/>
</dbReference>
<dbReference type="Pfam" id="PF13445">
    <property type="entry name" value="zf-RING_UBOX"/>
    <property type="match status" value="1"/>
</dbReference>
<evidence type="ECO:0000259" key="9">
    <source>
        <dbReference type="PROSITE" id="PS50188"/>
    </source>
</evidence>
<dbReference type="InterPro" id="IPR001870">
    <property type="entry name" value="B30.2/SPRY"/>
</dbReference>
<dbReference type="InterPro" id="IPR001073">
    <property type="entry name" value="C1q_dom"/>
</dbReference>
<dbReference type="AlphaFoldDB" id="Q4SNT5"/>
<dbReference type="CDD" id="cd19802">
    <property type="entry name" value="Bbox1_TRIM8-like"/>
    <property type="match status" value="1"/>
</dbReference>
<dbReference type="PROSITE" id="PS50871">
    <property type="entry name" value="C1Q"/>
    <property type="match status" value="1"/>
</dbReference>
<feature type="domain" description="RING-type" evidence="7">
    <location>
        <begin position="10"/>
        <end position="54"/>
    </location>
</feature>
<dbReference type="Pfam" id="PF13765">
    <property type="entry name" value="PRY"/>
    <property type="match status" value="1"/>
</dbReference>
<dbReference type="Pfam" id="PF00622">
    <property type="entry name" value="SPRY"/>
    <property type="match status" value="1"/>
</dbReference>
<reference evidence="11" key="1">
    <citation type="journal article" date="2004" name="Nature">
        <title>Genome duplication in the teleost fish Tetraodon nigroviridis reveals the early vertebrate proto-karyotype.</title>
        <authorList>
            <person name="Jaillon O."/>
            <person name="Aury J.-M."/>
            <person name="Brunet F."/>
            <person name="Petit J.-L."/>
            <person name="Stange-Thomann N."/>
            <person name="Mauceli E."/>
            <person name="Bouneau L."/>
            <person name="Fischer C."/>
            <person name="Ozouf-Costaz C."/>
            <person name="Bernot A."/>
            <person name="Nicaud S."/>
            <person name="Jaffe D."/>
            <person name="Fisher S."/>
            <person name="Lutfalla G."/>
            <person name="Dossat C."/>
            <person name="Segurens B."/>
            <person name="Dasilva C."/>
            <person name="Salanoubat M."/>
            <person name="Levy M."/>
            <person name="Boudet N."/>
            <person name="Castellano S."/>
            <person name="Anthouard V."/>
            <person name="Jubin C."/>
            <person name="Castelli V."/>
            <person name="Katinka M."/>
            <person name="Vacherie B."/>
            <person name="Biemont C."/>
            <person name="Skalli Z."/>
            <person name="Cattolico L."/>
            <person name="Poulain J."/>
            <person name="De Berardinis V."/>
            <person name="Cruaud C."/>
            <person name="Duprat S."/>
            <person name="Brottier P."/>
            <person name="Coutanceau J.-P."/>
            <person name="Gouzy J."/>
            <person name="Parra G."/>
            <person name="Lardier G."/>
            <person name="Chapple C."/>
            <person name="McKernan K.J."/>
            <person name="McEwan P."/>
            <person name="Bosak S."/>
            <person name="Kellis M."/>
            <person name="Volff J.-N."/>
            <person name="Guigo R."/>
            <person name="Zody M.C."/>
            <person name="Mesirov J."/>
            <person name="Lindblad-Toh K."/>
            <person name="Birren B."/>
            <person name="Nusbaum C."/>
            <person name="Kahn D."/>
            <person name="Robinson-Rechavi M."/>
            <person name="Laudet V."/>
            <person name="Schachter V."/>
            <person name="Quetier F."/>
            <person name="Saurin W."/>
            <person name="Scarpelli C."/>
            <person name="Wincker P."/>
            <person name="Lander E.S."/>
            <person name="Weissenbach J."/>
            <person name="Roest Crollius H."/>
        </authorList>
    </citation>
    <scope>NUCLEOTIDE SEQUENCE [LARGE SCALE GENOMIC DNA]</scope>
</reference>
<evidence type="ECO:0000256" key="4">
    <source>
        <dbReference type="ARBA" id="ARBA00022833"/>
    </source>
</evidence>
<dbReference type="Gene3D" id="2.60.120.920">
    <property type="match status" value="1"/>
</dbReference>
<evidence type="ECO:0000259" key="8">
    <source>
        <dbReference type="PROSITE" id="PS50119"/>
    </source>
</evidence>
<evidence type="ECO:0000256" key="2">
    <source>
        <dbReference type="ARBA" id="ARBA00022723"/>
    </source>
</evidence>
<dbReference type="SMART" id="SM00184">
    <property type="entry name" value="RING"/>
    <property type="match status" value="1"/>
</dbReference>
<dbReference type="SUPFAM" id="SSF57845">
    <property type="entry name" value="B-box zinc-binding domain"/>
    <property type="match status" value="1"/>
</dbReference>
<dbReference type="SMART" id="SM00110">
    <property type="entry name" value="C1Q"/>
    <property type="match status" value="1"/>
</dbReference>
<proteinExistence type="predicted"/>
<keyword evidence="4" id="KW-0862">Zinc</keyword>
<keyword evidence="5" id="KW-0391">Immunity</keyword>
<dbReference type="SUPFAM" id="SSF49842">
    <property type="entry name" value="TNF-like"/>
    <property type="match status" value="1"/>
</dbReference>
<name>Q4SNT5_TETNG</name>
<evidence type="ECO:0000259" key="10">
    <source>
        <dbReference type="PROSITE" id="PS50871"/>
    </source>
</evidence>
<dbReference type="PROSITE" id="PS50119">
    <property type="entry name" value="ZF_BBOX"/>
    <property type="match status" value="1"/>
</dbReference>
<dbReference type="InterPro" id="IPR051051">
    <property type="entry name" value="E3_ubiq-ligase_TRIM/RNF"/>
</dbReference>